<dbReference type="PANTHER" id="PTHR13935:SF90">
    <property type="entry name" value="TRANSCRIPTION FACTOR BHLH162"/>
    <property type="match status" value="1"/>
</dbReference>
<proteinExistence type="predicted"/>
<keyword evidence="7" id="KW-1185">Reference proteome</keyword>
<evidence type="ECO:0000256" key="2">
    <source>
        <dbReference type="ARBA" id="ARBA00023163"/>
    </source>
</evidence>
<evidence type="ECO:0000313" key="7">
    <source>
        <dbReference type="Proteomes" id="UP001202328"/>
    </source>
</evidence>
<evidence type="ECO:0000256" key="3">
    <source>
        <dbReference type="SAM" id="Coils"/>
    </source>
</evidence>
<evidence type="ECO:0000256" key="1">
    <source>
        <dbReference type="ARBA" id="ARBA00023015"/>
    </source>
</evidence>
<organism evidence="6 7">
    <name type="scientific">Papaver atlanticum</name>
    <dbReference type="NCBI Taxonomy" id="357466"/>
    <lineage>
        <taxon>Eukaryota</taxon>
        <taxon>Viridiplantae</taxon>
        <taxon>Streptophyta</taxon>
        <taxon>Embryophyta</taxon>
        <taxon>Tracheophyta</taxon>
        <taxon>Spermatophyta</taxon>
        <taxon>Magnoliopsida</taxon>
        <taxon>Ranunculales</taxon>
        <taxon>Papaveraceae</taxon>
        <taxon>Papaveroideae</taxon>
        <taxon>Papaver</taxon>
    </lineage>
</organism>
<dbReference type="PANTHER" id="PTHR13935">
    <property type="entry name" value="ACHAETE-SCUTE TRANSCRIPTION FACTOR-RELATED"/>
    <property type="match status" value="1"/>
</dbReference>
<gene>
    <name evidence="6" type="ORF">MKW98_008002</name>
</gene>
<dbReference type="SMART" id="SM00353">
    <property type="entry name" value="HLH"/>
    <property type="match status" value="1"/>
</dbReference>
<dbReference type="PROSITE" id="PS50888">
    <property type="entry name" value="BHLH"/>
    <property type="match status" value="1"/>
</dbReference>
<dbReference type="Pfam" id="PF00010">
    <property type="entry name" value="HLH"/>
    <property type="match status" value="1"/>
</dbReference>
<dbReference type="GO" id="GO:0090575">
    <property type="term" value="C:RNA polymerase II transcription regulator complex"/>
    <property type="evidence" value="ECO:0007669"/>
    <property type="project" value="TreeGrafter"/>
</dbReference>
<dbReference type="AlphaFoldDB" id="A0AAD4SYJ1"/>
<dbReference type="Proteomes" id="UP001202328">
    <property type="component" value="Unassembled WGS sequence"/>
</dbReference>
<evidence type="ECO:0000256" key="4">
    <source>
        <dbReference type="SAM" id="MobiDB-lite"/>
    </source>
</evidence>
<dbReference type="InterPro" id="IPR036638">
    <property type="entry name" value="HLH_DNA-bd_sf"/>
</dbReference>
<dbReference type="GO" id="GO:0000977">
    <property type="term" value="F:RNA polymerase II transcription regulatory region sequence-specific DNA binding"/>
    <property type="evidence" value="ECO:0007669"/>
    <property type="project" value="TreeGrafter"/>
</dbReference>
<protein>
    <recommendedName>
        <fullName evidence="5">BHLH domain-containing protein</fullName>
    </recommendedName>
</protein>
<reference evidence="6" key="1">
    <citation type="submission" date="2022-04" db="EMBL/GenBank/DDBJ databases">
        <title>A functionally conserved STORR gene fusion in Papaver species that diverged 16.8 million years ago.</title>
        <authorList>
            <person name="Catania T."/>
        </authorList>
    </citation>
    <scope>NUCLEOTIDE SEQUENCE</scope>
    <source>
        <strain evidence="6">S-188037</strain>
    </source>
</reference>
<keyword evidence="2" id="KW-0804">Transcription</keyword>
<accession>A0AAD4SYJ1</accession>
<feature type="coiled-coil region" evidence="3">
    <location>
        <begin position="69"/>
        <end position="96"/>
    </location>
</feature>
<sequence length="204" mass="23607">MRKQKEDMEMSTSPTHNNKVSSSSVMKTERKIVERNRRNHMKSLYSKLSSLLIPPENSSKKLTSVPDQLHEATNYIEKLQIRVERMKQQRESLLVRPSTMNINSNVKPPPEADMIPPIIEITIYGYALKVVVIASRVYNQQSLFYELIRVLQEERAEIVNANFSIIDSVGMHTIHSQVGQHELGFGVERVRRRLTKIVHEFVIL</sequence>
<feature type="domain" description="BHLH" evidence="5">
    <location>
        <begin position="25"/>
        <end position="79"/>
    </location>
</feature>
<dbReference type="GO" id="GO:0000981">
    <property type="term" value="F:DNA-binding transcription factor activity, RNA polymerase II-specific"/>
    <property type="evidence" value="ECO:0007669"/>
    <property type="project" value="TreeGrafter"/>
</dbReference>
<feature type="region of interest" description="Disordered" evidence="4">
    <location>
        <begin position="1"/>
        <end position="29"/>
    </location>
</feature>
<keyword evidence="3" id="KW-0175">Coiled coil</keyword>
<keyword evidence="1" id="KW-0805">Transcription regulation</keyword>
<dbReference type="InterPro" id="IPR015660">
    <property type="entry name" value="MASH1/Ascl1a-like"/>
</dbReference>
<dbReference type="Gene3D" id="4.10.280.10">
    <property type="entry name" value="Helix-loop-helix DNA-binding domain"/>
    <property type="match status" value="1"/>
</dbReference>
<dbReference type="GO" id="GO:0046983">
    <property type="term" value="F:protein dimerization activity"/>
    <property type="evidence" value="ECO:0007669"/>
    <property type="project" value="InterPro"/>
</dbReference>
<comment type="caution">
    <text evidence="6">The sequence shown here is derived from an EMBL/GenBank/DDBJ whole genome shotgun (WGS) entry which is preliminary data.</text>
</comment>
<dbReference type="SUPFAM" id="SSF47459">
    <property type="entry name" value="HLH, helix-loop-helix DNA-binding domain"/>
    <property type="match status" value="1"/>
</dbReference>
<evidence type="ECO:0000259" key="5">
    <source>
        <dbReference type="PROSITE" id="PS50888"/>
    </source>
</evidence>
<feature type="compositionally biased region" description="Polar residues" evidence="4">
    <location>
        <begin position="10"/>
        <end position="26"/>
    </location>
</feature>
<name>A0AAD4SYJ1_9MAGN</name>
<dbReference type="InterPro" id="IPR011598">
    <property type="entry name" value="bHLH_dom"/>
</dbReference>
<dbReference type="EMBL" id="JAJJMB010007736">
    <property type="protein sequence ID" value="KAI3927300.1"/>
    <property type="molecule type" value="Genomic_DNA"/>
</dbReference>
<evidence type="ECO:0000313" key="6">
    <source>
        <dbReference type="EMBL" id="KAI3927300.1"/>
    </source>
</evidence>